<reference evidence="4" key="1">
    <citation type="submission" date="2017-05" db="EMBL/GenBank/DDBJ databases">
        <authorList>
            <person name="Rodrigo-Torres L."/>
            <person name="Arahal R. D."/>
            <person name="Lucena T."/>
        </authorList>
    </citation>
    <scope>NUCLEOTIDE SEQUENCE [LARGE SCALE GENOMIC DNA]</scope>
    <source>
        <strain evidence="4">CECT 8649</strain>
    </source>
</reference>
<organism evidence="3 4">
    <name type="scientific">Pelagimonas phthalicica</name>
    <dbReference type="NCBI Taxonomy" id="1037362"/>
    <lineage>
        <taxon>Bacteria</taxon>
        <taxon>Pseudomonadati</taxon>
        <taxon>Pseudomonadota</taxon>
        <taxon>Alphaproteobacteria</taxon>
        <taxon>Rhodobacterales</taxon>
        <taxon>Roseobacteraceae</taxon>
        <taxon>Pelagimonas</taxon>
    </lineage>
</organism>
<gene>
    <name evidence="3" type="ORF">TRP8649_04023</name>
</gene>
<dbReference type="InterPro" id="IPR018247">
    <property type="entry name" value="EF_Hand_1_Ca_BS"/>
</dbReference>
<dbReference type="Pfam" id="PF13202">
    <property type="entry name" value="EF-hand_5"/>
    <property type="match status" value="1"/>
</dbReference>
<keyword evidence="4" id="KW-1185">Reference proteome</keyword>
<protein>
    <recommendedName>
        <fullName evidence="2">EF-hand domain-containing protein</fullName>
    </recommendedName>
</protein>
<accession>A0A238JI52</accession>
<evidence type="ECO:0000259" key="2">
    <source>
        <dbReference type="Pfam" id="PF13202"/>
    </source>
</evidence>
<dbReference type="Gene3D" id="1.10.238.10">
    <property type="entry name" value="EF-hand"/>
    <property type="match status" value="1"/>
</dbReference>
<feature type="chain" id="PRO_5012489312" description="EF-hand domain-containing protein" evidence="1">
    <location>
        <begin position="22"/>
        <end position="78"/>
    </location>
</feature>
<keyword evidence="1" id="KW-0732">Signal</keyword>
<dbReference type="InterPro" id="IPR002048">
    <property type="entry name" value="EF_hand_dom"/>
</dbReference>
<feature type="domain" description="EF-hand" evidence="2">
    <location>
        <begin position="50"/>
        <end position="68"/>
    </location>
</feature>
<feature type="signal peptide" evidence="1">
    <location>
        <begin position="1"/>
        <end position="21"/>
    </location>
</feature>
<dbReference type="OrthoDB" id="5470953at2"/>
<dbReference type="GO" id="GO:0005509">
    <property type="term" value="F:calcium ion binding"/>
    <property type="evidence" value="ECO:0007669"/>
    <property type="project" value="InterPro"/>
</dbReference>
<evidence type="ECO:0000256" key="1">
    <source>
        <dbReference type="SAM" id="SignalP"/>
    </source>
</evidence>
<dbReference type="EMBL" id="FXXP01000003">
    <property type="protein sequence ID" value="SMX29884.1"/>
    <property type="molecule type" value="Genomic_DNA"/>
</dbReference>
<name>A0A238JI52_9RHOB</name>
<dbReference type="InterPro" id="IPR011992">
    <property type="entry name" value="EF-hand-dom_pair"/>
</dbReference>
<dbReference type="RefSeq" id="WP_099248512.1">
    <property type="nucleotide sequence ID" value="NZ_FXXP01000003.1"/>
</dbReference>
<dbReference type="AlphaFoldDB" id="A0A238JI52"/>
<sequence>MKTTHILAATLLLSAAGQVQAQTVVEDLDASGGLSLKELQAAYADLTEEQFVLLDTDESGEVSLEELAAAREAGLIAE</sequence>
<evidence type="ECO:0000313" key="3">
    <source>
        <dbReference type="EMBL" id="SMX29884.1"/>
    </source>
</evidence>
<dbReference type="PROSITE" id="PS00018">
    <property type="entry name" value="EF_HAND_1"/>
    <property type="match status" value="1"/>
</dbReference>
<proteinExistence type="predicted"/>
<dbReference type="Proteomes" id="UP000225972">
    <property type="component" value="Unassembled WGS sequence"/>
</dbReference>
<evidence type="ECO:0000313" key="4">
    <source>
        <dbReference type="Proteomes" id="UP000225972"/>
    </source>
</evidence>
<dbReference type="SUPFAM" id="SSF47473">
    <property type="entry name" value="EF-hand"/>
    <property type="match status" value="1"/>
</dbReference>